<name>A0A146L8B9_LYGHE</name>
<feature type="compositionally biased region" description="Basic and acidic residues" evidence="1">
    <location>
        <begin position="63"/>
        <end position="85"/>
    </location>
</feature>
<proteinExistence type="predicted"/>
<accession>A0A146L8B9</accession>
<feature type="non-terminal residue" evidence="2">
    <location>
        <position position="1"/>
    </location>
</feature>
<organism evidence="2">
    <name type="scientific">Lygus hesperus</name>
    <name type="common">Western plant bug</name>
    <dbReference type="NCBI Taxonomy" id="30085"/>
    <lineage>
        <taxon>Eukaryota</taxon>
        <taxon>Metazoa</taxon>
        <taxon>Ecdysozoa</taxon>
        <taxon>Arthropoda</taxon>
        <taxon>Hexapoda</taxon>
        <taxon>Insecta</taxon>
        <taxon>Pterygota</taxon>
        <taxon>Neoptera</taxon>
        <taxon>Paraneoptera</taxon>
        <taxon>Hemiptera</taxon>
        <taxon>Heteroptera</taxon>
        <taxon>Panheteroptera</taxon>
        <taxon>Cimicomorpha</taxon>
        <taxon>Miridae</taxon>
        <taxon>Mirini</taxon>
        <taxon>Lygus</taxon>
    </lineage>
</organism>
<feature type="region of interest" description="Disordered" evidence="1">
    <location>
        <begin position="61"/>
        <end position="139"/>
    </location>
</feature>
<evidence type="ECO:0000313" key="2">
    <source>
        <dbReference type="EMBL" id="JAQ02900.1"/>
    </source>
</evidence>
<dbReference type="EMBL" id="GDHC01015729">
    <property type="protein sequence ID" value="JAQ02900.1"/>
    <property type="molecule type" value="Transcribed_RNA"/>
</dbReference>
<dbReference type="AlphaFoldDB" id="A0A146L8B9"/>
<protein>
    <submittedName>
        <fullName evidence="2">Uncharacterized protein</fullName>
    </submittedName>
</protein>
<feature type="region of interest" description="Disordered" evidence="1">
    <location>
        <begin position="14"/>
        <end position="41"/>
    </location>
</feature>
<evidence type="ECO:0000256" key="1">
    <source>
        <dbReference type="SAM" id="MobiDB-lite"/>
    </source>
</evidence>
<gene>
    <name evidence="2" type="ORF">g.17688</name>
</gene>
<sequence>YNDGRQRVSNRLQRNIDRNHHLHHHQRPFTFSSGNRPLDHRVHKDCYDHADEFYAHLAEVEEEREHERLFPTDAPIKPREHKIVEHPTNMKPPSPTPKDGGQEAPSSTPEDGGIKTPSPTPEDGGQEAPSSTPEDGGIK</sequence>
<feature type="non-terminal residue" evidence="2">
    <location>
        <position position="139"/>
    </location>
</feature>
<reference evidence="2" key="1">
    <citation type="journal article" date="2016" name="Gigascience">
        <title>De novo construction of an expanded transcriptome assembly for the western tarnished plant bug, Lygus hesperus.</title>
        <authorList>
            <person name="Tassone E.E."/>
            <person name="Geib S.M."/>
            <person name="Hall B."/>
            <person name="Fabrick J.A."/>
            <person name="Brent C.S."/>
            <person name="Hull J.J."/>
        </authorList>
    </citation>
    <scope>NUCLEOTIDE SEQUENCE</scope>
</reference>